<name>A0A8S9RAA3_BRACR</name>
<evidence type="ECO:0008006" key="3">
    <source>
        <dbReference type="Google" id="ProtNLM"/>
    </source>
</evidence>
<comment type="caution">
    <text evidence="1">The sequence shown here is derived from an EMBL/GenBank/DDBJ whole genome shotgun (WGS) entry which is preliminary data.</text>
</comment>
<evidence type="ECO:0000313" key="1">
    <source>
        <dbReference type="EMBL" id="KAF3569699.1"/>
    </source>
</evidence>
<dbReference type="InterPro" id="IPR012340">
    <property type="entry name" value="NA-bd_OB-fold"/>
</dbReference>
<dbReference type="EMBL" id="QGKX02000095">
    <property type="protein sequence ID" value="KAF3569699.1"/>
    <property type="molecule type" value="Genomic_DNA"/>
</dbReference>
<dbReference type="Gene3D" id="2.40.50.140">
    <property type="entry name" value="Nucleic acid-binding proteins"/>
    <property type="match status" value="1"/>
</dbReference>
<dbReference type="AlphaFoldDB" id="A0A8S9RAA3"/>
<proteinExistence type="predicted"/>
<dbReference type="Proteomes" id="UP000712600">
    <property type="component" value="Unassembled WGS sequence"/>
</dbReference>
<reference evidence="1" key="1">
    <citation type="submission" date="2019-12" db="EMBL/GenBank/DDBJ databases">
        <title>Genome sequencing and annotation of Brassica cretica.</title>
        <authorList>
            <person name="Studholme D.J."/>
            <person name="Sarris P."/>
        </authorList>
    </citation>
    <scope>NUCLEOTIDE SEQUENCE</scope>
    <source>
        <strain evidence="1">PFS-109/04</strain>
        <tissue evidence="1">Leaf</tissue>
    </source>
</reference>
<gene>
    <name evidence="1" type="ORF">F2Q69_00061855</name>
</gene>
<protein>
    <recommendedName>
        <fullName evidence="3">Replication factor A C-terminal domain-containing protein</fullName>
    </recommendedName>
</protein>
<organism evidence="1 2">
    <name type="scientific">Brassica cretica</name>
    <name type="common">Mustard</name>
    <dbReference type="NCBI Taxonomy" id="69181"/>
    <lineage>
        <taxon>Eukaryota</taxon>
        <taxon>Viridiplantae</taxon>
        <taxon>Streptophyta</taxon>
        <taxon>Embryophyta</taxon>
        <taxon>Tracheophyta</taxon>
        <taxon>Spermatophyta</taxon>
        <taxon>Magnoliopsida</taxon>
        <taxon>eudicotyledons</taxon>
        <taxon>Gunneridae</taxon>
        <taxon>Pentapetalae</taxon>
        <taxon>rosids</taxon>
        <taxon>malvids</taxon>
        <taxon>Brassicales</taxon>
        <taxon>Brassicaceae</taxon>
        <taxon>Brassiceae</taxon>
        <taxon>Brassica</taxon>
    </lineage>
</organism>
<evidence type="ECO:0000313" key="2">
    <source>
        <dbReference type="Proteomes" id="UP000712600"/>
    </source>
</evidence>
<accession>A0A8S9RAA3</accession>
<sequence>MVNPQLLLPELKAGQSKETVVKIQETGRAYADDIGLVDEQRVETELSGFDVKGVTILSRTPHHLCLLDSANIWTRKLQRGFSSITCASCNNNNTVGVLSCVSDETDTVGFVAFDGEMTKLTKRTFSRSRSTYGPRSETPTSLPQRLKDLVGSTLTLQLKLSPFNFSSKHQSFTISRVFDRNQRHHSQILLETTDVAKVVPANHTELQGCGVVEEGSGESSGSHDLIYRGGVKAESAEL</sequence>